<dbReference type="AlphaFoldDB" id="A0A8E0S0Q3"/>
<sequence length="1109" mass="123680">MSGYNSANHSSATHVPLTEPDTSLKSLLPISNLTENDKINAQLPHPMIANKPVFLPVDMDKAHLIKMWMRMNQTSTDHSNELSGAPTESINPPITSLDKTIFNPTASMTGALGLDKTSWLDKVDPIPLPPFPPLGAFLPLSNPSALTTMEPMFSFSFPNVSASSTLPTSVTERYSLNPLEHKCVCDHRTISPLFRCETPSCSERGNGNNSTWSNLTDSSSCTKQRHSAPAGPDLSDLLKHDETNKRWCHTVSRLNNELTSMLTKMMLMSQSSTFSCPPPPPPPPPFWSFNSTKSKLTCPTEPLENLQQPLDLSYSGIPNKRENKNSACQELGSFGRFRFGSWAGENRWGTSEASQSNAKESLILPRSRLSDPGVFMAGSLFPPFGSALKRKRSRPTRIGVPESPVFFPRSPNSSVLLEDTRGPSHETDSGCHSQSDQTSPLCTLSHGVGRLLLDRSHSEDELATDRNSKLTTAWFRYRLAYFLVRDCQPPEVLEDDGFKVLISTLLAGRQFSPGLGSTLSTQPILTAQEMREHVLHQLYKKAHERLIATIRGNRIQNANTMSSEGQFGTNSCGIMALSVEQWQAKSHQPTVDDTHPTERGTYVDIVIHWNKNGHWTGFTNSLYATEKVSNNSVVRESILNCFQMAQMNSSARRVLICPIVTNCPNVLSQLLRPSPSSSVTPSPPPPQPTGGSLSRTEEATFTALPDWHKRIVVIPCIVYALLSSLMTALELPQMVRFFQHCRQKNAECSHPVHPTKLVQPSPRNDVDLVKDSPKRSKNNKVIQTAELEYGQLEGSDQLPNGQMAYSDRDFTLDCESTQGLLESRFEEMYQLLSDIYCRRESTQFDSEFEAIFETIFGTIQNMRKTIHYIKRGQGCIGVSMIKPILLNMRHSRLVGSQSHLSESSSMETEPSDSSVERFKKVFLAQLNQFYPSEGLLEETLLLSSIMDPRFKSCLLALCPNSSQLLRFKLGQMFEPSGVVKSEEHLLLSEELNGELQRYLEEAPISATENSVNWWQEQAALDYPHLAQIALHYLTIPLICGRPDTTEMNEIGSTGINTPLSTKSDSSRSETDRHCQLDGPPQSLRRAVIAQDDVPHYSFLWHNWGLTSIR</sequence>
<feature type="region of interest" description="Disordered" evidence="1">
    <location>
        <begin position="418"/>
        <end position="440"/>
    </location>
</feature>
<feature type="region of interest" description="Disordered" evidence="1">
    <location>
        <begin position="751"/>
        <end position="777"/>
    </location>
</feature>
<evidence type="ECO:0008006" key="4">
    <source>
        <dbReference type="Google" id="ProtNLM"/>
    </source>
</evidence>
<accession>A0A8E0S0Q3</accession>
<proteinExistence type="predicted"/>
<dbReference type="SUPFAM" id="SSF53098">
    <property type="entry name" value="Ribonuclease H-like"/>
    <property type="match status" value="1"/>
</dbReference>
<protein>
    <recommendedName>
        <fullName evidence="4">HAT C-terminal dimerisation domain-containing protein</fullName>
    </recommendedName>
</protein>
<evidence type="ECO:0000313" key="2">
    <source>
        <dbReference type="EMBL" id="KAA0197431.1"/>
    </source>
</evidence>
<organism evidence="2 3">
    <name type="scientific">Fasciolopsis buskii</name>
    <dbReference type="NCBI Taxonomy" id="27845"/>
    <lineage>
        <taxon>Eukaryota</taxon>
        <taxon>Metazoa</taxon>
        <taxon>Spiralia</taxon>
        <taxon>Lophotrochozoa</taxon>
        <taxon>Platyhelminthes</taxon>
        <taxon>Trematoda</taxon>
        <taxon>Digenea</taxon>
        <taxon>Plagiorchiida</taxon>
        <taxon>Echinostomata</taxon>
        <taxon>Echinostomatoidea</taxon>
        <taxon>Fasciolidae</taxon>
        <taxon>Fasciolopsis</taxon>
    </lineage>
</organism>
<gene>
    <name evidence="2" type="ORF">FBUS_02987</name>
</gene>
<feature type="region of interest" description="Disordered" evidence="1">
    <location>
        <begin position="200"/>
        <end position="236"/>
    </location>
</feature>
<dbReference type="Proteomes" id="UP000728185">
    <property type="component" value="Unassembled WGS sequence"/>
</dbReference>
<dbReference type="InterPro" id="IPR012337">
    <property type="entry name" value="RNaseH-like_sf"/>
</dbReference>
<reference evidence="2" key="1">
    <citation type="submission" date="2019-05" db="EMBL/GenBank/DDBJ databases">
        <title>Annotation for the trematode Fasciolopsis buski.</title>
        <authorList>
            <person name="Choi Y.-J."/>
        </authorList>
    </citation>
    <scope>NUCLEOTIDE SEQUENCE</scope>
    <source>
        <strain evidence="2">HT</strain>
        <tissue evidence="2">Whole worm</tissue>
    </source>
</reference>
<feature type="region of interest" description="Disordered" evidence="1">
    <location>
        <begin position="1048"/>
        <end position="1079"/>
    </location>
</feature>
<feature type="region of interest" description="Disordered" evidence="1">
    <location>
        <begin position="673"/>
        <end position="696"/>
    </location>
</feature>
<feature type="compositionally biased region" description="Basic and acidic residues" evidence="1">
    <location>
        <begin position="764"/>
        <end position="774"/>
    </location>
</feature>
<evidence type="ECO:0000256" key="1">
    <source>
        <dbReference type="SAM" id="MobiDB-lite"/>
    </source>
</evidence>
<feature type="compositionally biased region" description="Polar residues" evidence="1">
    <location>
        <begin position="1048"/>
        <end position="1063"/>
    </location>
</feature>
<comment type="caution">
    <text evidence="2">The sequence shown here is derived from an EMBL/GenBank/DDBJ whole genome shotgun (WGS) entry which is preliminary data.</text>
</comment>
<feature type="compositionally biased region" description="Polar residues" evidence="1">
    <location>
        <begin position="1"/>
        <end position="13"/>
    </location>
</feature>
<feature type="region of interest" description="Disordered" evidence="1">
    <location>
        <begin position="1"/>
        <end position="20"/>
    </location>
</feature>
<name>A0A8E0S0Q3_9TREM</name>
<evidence type="ECO:0000313" key="3">
    <source>
        <dbReference type="Proteomes" id="UP000728185"/>
    </source>
</evidence>
<feature type="compositionally biased region" description="Polar residues" evidence="1">
    <location>
        <begin position="200"/>
        <end position="222"/>
    </location>
</feature>
<feature type="compositionally biased region" description="Basic and acidic residues" evidence="1">
    <location>
        <begin position="1064"/>
        <end position="1075"/>
    </location>
</feature>
<keyword evidence="3" id="KW-1185">Reference proteome</keyword>
<feature type="compositionally biased region" description="Basic and acidic residues" evidence="1">
    <location>
        <begin position="418"/>
        <end position="429"/>
    </location>
</feature>
<dbReference type="OrthoDB" id="6253127at2759"/>
<dbReference type="EMBL" id="LUCM01002377">
    <property type="protein sequence ID" value="KAA0197431.1"/>
    <property type="molecule type" value="Genomic_DNA"/>
</dbReference>
<feature type="compositionally biased region" description="Polar residues" evidence="1">
    <location>
        <begin position="430"/>
        <end position="440"/>
    </location>
</feature>